<evidence type="ECO:0000313" key="1">
    <source>
        <dbReference type="EMBL" id="PXF61671.1"/>
    </source>
</evidence>
<dbReference type="EMBL" id="PQXF01000003">
    <property type="protein sequence ID" value="PXF61671.1"/>
    <property type="molecule type" value="Genomic_DNA"/>
</dbReference>
<reference evidence="1" key="1">
    <citation type="submission" date="2018-01" db="EMBL/GenBank/DDBJ databases">
        <authorList>
            <person name="Krukenberg V."/>
        </authorList>
    </citation>
    <scope>NUCLEOTIDE SEQUENCE</scope>
    <source>
        <strain evidence="1">E20ANME2</strain>
    </source>
</reference>
<evidence type="ECO:0000313" key="2">
    <source>
        <dbReference type="Proteomes" id="UP000248329"/>
    </source>
</evidence>
<proteinExistence type="predicted"/>
<comment type="caution">
    <text evidence="1">The sequence shown here is derived from an EMBL/GenBank/DDBJ whole genome shotgun (WGS) entry which is preliminary data.</text>
</comment>
<accession>A0AC61L5I0</accession>
<protein>
    <submittedName>
        <fullName evidence="1">Uncharacterized protein</fullName>
    </submittedName>
</protein>
<organism evidence="1 2">
    <name type="scientific">Candidatus Methanogaster sp</name>
    <dbReference type="NCBI Taxonomy" id="3386292"/>
    <lineage>
        <taxon>Archaea</taxon>
        <taxon>Methanobacteriati</taxon>
        <taxon>Methanobacteriota</taxon>
        <taxon>Stenosarchaea group</taxon>
        <taxon>Methanomicrobia</taxon>
        <taxon>Methanosarcinales</taxon>
        <taxon>ANME-2 cluster</taxon>
        <taxon>Candidatus Methanogasteraceae</taxon>
        <taxon>Candidatus Methanogaster</taxon>
    </lineage>
</organism>
<sequence>MNSDNTYDIFLSYHHADRVEVAKICKALHDKGLNVRIDETDVSDYARITRSTVDGFARSRVLLAYYSRNYSRSRVCQWELTAAFLAAQHEDDPRRRVLVINPENKWEHILPVELKDAKVPDSGDLDRLASRVKAHVDEIKGTIGEIRALNPPAWYGRRGVGSNRFVGRLHYLWQIHSALHASDSPIITGATTVYEVAQIYGMGGVGKSLLAEEYALRFAAAFPGGIFWLSAFGNDDVKAGLCAESREAELSGQIRGIAAALGIPVQDRSPDEIEGALKWKLGAMQKPFLWVVDDLPAGMDEDTLQRWLAPHPLGKTLITTRTREHDASGKPIGLGVLEPEEAYELLTSWRRPRGTDEETAAHGLAKDLGYHTLALNVAGAALRASAGIQSFAEFRKNISISSSDSLERLAKDFAGILPNRHEKSIASTFLRSIERLDPTGWDFLRLASGIAVAQIPASLVSSVFREVDGLDDAPARDRASHAIDQAGNLSLAERAEDGEGAITVHTLISRTVRFRDPEHERSGELWDAALKVLTSMFQGNAGDLGTPGELELAVTHARELVEGGKDLQTAELMGWVAMYDHARAAYGHAEDLHRRQWEVRRRSLGEEHPDTVTSMNNLAMMLLAQGDLAEAREIQEQVLETSRQILGDEHPNTLTSMNNLALTLQAQGDLTGAQELQEDVLETSRQILGDEHPDTLKSMNNLAETLQVQGDLAEAREIQEQVLETTWRVLGSEHPSTSISAWNLFSTYIAMDDSIGARTVLETDLIWLRDRDPASLGAVQQKIRETITQMIEKAKK</sequence>
<gene>
    <name evidence="1" type="ORF">C4B59_02085</name>
</gene>
<name>A0AC61L5I0_9EURY</name>
<dbReference type="Proteomes" id="UP000248329">
    <property type="component" value="Unassembled WGS sequence"/>
</dbReference>